<dbReference type="EMBL" id="HF679028">
    <property type="protein sequence ID" value="CCT69739.1"/>
    <property type="molecule type" value="Genomic_DNA"/>
</dbReference>
<sequence>MAISLVSRRSGFQLGKVWKCYLGATATATAGRIYQLRFYLTIISPWCFAPRHHQQLLINNSTSYTPIPDTLDWENQTRFKLFPRIELKQKKKKRKLFVFSCPQCNFTSREPGNPDRLPARVIIPARRDWEAEIERKRRMRTFLYYVEGEIWPKTNLRKERSRGTGMQMTSFPNRDQEPKGPDVHGNSFGGSVSGLGDPN</sequence>
<gene>
    <name evidence="2" type="ORF">FFUJ_05646</name>
</gene>
<evidence type="ECO:0000256" key="1">
    <source>
        <dbReference type="SAM" id="MobiDB-lite"/>
    </source>
</evidence>
<dbReference type="RefSeq" id="XP_023431819.1">
    <property type="nucleotide sequence ID" value="XM_023578880.1"/>
</dbReference>
<evidence type="ECO:0000313" key="3">
    <source>
        <dbReference type="Proteomes" id="UP000016800"/>
    </source>
</evidence>
<reference evidence="3" key="1">
    <citation type="journal article" date="2013" name="PLoS Pathog.">
        <title>Deciphering the cryptic genome: genome-wide analyses of the rice pathogen Fusarium fujikuroi reveal complex regulation of secondary metabolism and novel metabolites.</title>
        <authorList>
            <person name="Wiemann P."/>
            <person name="Sieber C.M."/>
            <person name="von Bargen K.W."/>
            <person name="Studt L."/>
            <person name="Niehaus E.M."/>
            <person name="Espino J.J."/>
            <person name="Huss K."/>
            <person name="Michielse C.B."/>
            <person name="Albermann S."/>
            <person name="Wagner D."/>
            <person name="Bergner S.V."/>
            <person name="Connolly L.R."/>
            <person name="Fischer A."/>
            <person name="Reuter G."/>
            <person name="Kleigrewe K."/>
            <person name="Bald T."/>
            <person name="Wingfield B.D."/>
            <person name="Ophir R."/>
            <person name="Freeman S."/>
            <person name="Hippler M."/>
            <person name="Smith K.M."/>
            <person name="Brown D.W."/>
            <person name="Proctor R.H."/>
            <person name="Munsterkotter M."/>
            <person name="Freitag M."/>
            <person name="Humpf H.U."/>
            <person name="Guldener U."/>
            <person name="Tudzynski B."/>
        </authorList>
    </citation>
    <scope>NUCLEOTIDE SEQUENCE [LARGE SCALE GENOMIC DNA]</scope>
    <source>
        <strain evidence="3">CBS 195.34 / IMI 58289 / NRRL A-6831</strain>
    </source>
</reference>
<accession>S0E4D0</accession>
<dbReference type="Proteomes" id="UP000016800">
    <property type="component" value="Chromosome VI"/>
</dbReference>
<dbReference type="AlphaFoldDB" id="S0E4D0"/>
<dbReference type="HOGENOM" id="CLU_1372310_0_0_1"/>
<feature type="region of interest" description="Disordered" evidence="1">
    <location>
        <begin position="157"/>
        <end position="199"/>
    </location>
</feature>
<organism evidence="2 3">
    <name type="scientific">Gibberella fujikuroi (strain CBS 195.34 / IMI 58289 / NRRL A-6831)</name>
    <name type="common">Bakanae and foot rot disease fungus</name>
    <name type="synonym">Fusarium fujikuroi</name>
    <dbReference type="NCBI Taxonomy" id="1279085"/>
    <lineage>
        <taxon>Eukaryota</taxon>
        <taxon>Fungi</taxon>
        <taxon>Dikarya</taxon>
        <taxon>Ascomycota</taxon>
        <taxon>Pezizomycotina</taxon>
        <taxon>Sordariomycetes</taxon>
        <taxon>Hypocreomycetidae</taxon>
        <taxon>Hypocreales</taxon>
        <taxon>Nectriaceae</taxon>
        <taxon>Fusarium</taxon>
        <taxon>Fusarium fujikuroi species complex</taxon>
    </lineage>
</organism>
<name>S0E4D0_GIBF5</name>
<keyword evidence="3" id="KW-1185">Reference proteome</keyword>
<feature type="compositionally biased region" description="Polar residues" evidence="1">
    <location>
        <begin position="164"/>
        <end position="173"/>
    </location>
</feature>
<dbReference type="VEuPathDB" id="FungiDB:FFUJ_05646"/>
<proteinExistence type="predicted"/>
<protein>
    <submittedName>
        <fullName evidence="2">Uncharacterized protein</fullName>
    </submittedName>
</protein>
<evidence type="ECO:0000313" key="2">
    <source>
        <dbReference type="EMBL" id="CCT69739.1"/>
    </source>
</evidence>
<dbReference type="GeneID" id="35399125"/>